<gene>
    <name evidence="1" type="ORF">L2E82_18306</name>
</gene>
<name>A0ACB9FB54_CICIN</name>
<reference evidence="2" key="1">
    <citation type="journal article" date="2022" name="Mol. Ecol. Resour.">
        <title>The genomes of chicory, endive, great burdock and yacon provide insights into Asteraceae palaeo-polyploidization history and plant inulin production.</title>
        <authorList>
            <person name="Fan W."/>
            <person name="Wang S."/>
            <person name="Wang H."/>
            <person name="Wang A."/>
            <person name="Jiang F."/>
            <person name="Liu H."/>
            <person name="Zhao H."/>
            <person name="Xu D."/>
            <person name="Zhang Y."/>
        </authorList>
    </citation>
    <scope>NUCLEOTIDE SEQUENCE [LARGE SCALE GENOMIC DNA]</scope>
    <source>
        <strain evidence="2">cv. Punajuju</strain>
    </source>
</reference>
<keyword evidence="2" id="KW-1185">Reference proteome</keyword>
<evidence type="ECO:0000313" key="1">
    <source>
        <dbReference type="EMBL" id="KAI3767877.1"/>
    </source>
</evidence>
<protein>
    <submittedName>
        <fullName evidence="1">Uncharacterized protein</fullName>
    </submittedName>
</protein>
<reference evidence="1 2" key="2">
    <citation type="journal article" date="2022" name="Mol. Ecol. Resour.">
        <title>The genomes of chicory, endive, great burdock and yacon provide insights into Asteraceae paleo-polyploidization history and plant inulin production.</title>
        <authorList>
            <person name="Fan W."/>
            <person name="Wang S."/>
            <person name="Wang H."/>
            <person name="Wang A."/>
            <person name="Jiang F."/>
            <person name="Liu H."/>
            <person name="Zhao H."/>
            <person name="Xu D."/>
            <person name="Zhang Y."/>
        </authorList>
    </citation>
    <scope>NUCLEOTIDE SEQUENCE [LARGE SCALE GENOMIC DNA]</scope>
    <source>
        <strain evidence="2">cv. Punajuju</strain>
        <tissue evidence="1">Leaves</tissue>
    </source>
</reference>
<evidence type="ECO:0000313" key="2">
    <source>
        <dbReference type="Proteomes" id="UP001055811"/>
    </source>
</evidence>
<dbReference type="Proteomes" id="UP001055811">
    <property type="component" value="Linkage Group LG03"/>
</dbReference>
<dbReference type="EMBL" id="CM042011">
    <property type="protein sequence ID" value="KAI3767877.1"/>
    <property type="molecule type" value="Genomic_DNA"/>
</dbReference>
<comment type="caution">
    <text evidence="1">The sequence shown here is derived from an EMBL/GenBank/DDBJ whole genome shotgun (WGS) entry which is preliminary data.</text>
</comment>
<sequence length="151" mass="17666">MGTFTRIPRLLNAEGFDEWKFRFEKYVKIKDNKIWRSIVRGLILITNTLEDGTVVIKSPEEYSNEYFDLIEVDDRALATLTMALSPDIAQGFREYKSAKALWEALVKVYEGNEDMRQSRQDLLRQRFNLFNHVLGETLEVQLQRLSLSTLS</sequence>
<accession>A0ACB9FB54</accession>
<organism evidence="1 2">
    <name type="scientific">Cichorium intybus</name>
    <name type="common">Chicory</name>
    <dbReference type="NCBI Taxonomy" id="13427"/>
    <lineage>
        <taxon>Eukaryota</taxon>
        <taxon>Viridiplantae</taxon>
        <taxon>Streptophyta</taxon>
        <taxon>Embryophyta</taxon>
        <taxon>Tracheophyta</taxon>
        <taxon>Spermatophyta</taxon>
        <taxon>Magnoliopsida</taxon>
        <taxon>eudicotyledons</taxon>
        <taxon>Gunneridae</taxon>
        <taxon>Pentapetalae</taxon>
        <taxon>asterids</taxon>
        <taxon>campanulids</taxon>
        <taxon>Asterales</taxon>
        <taxon>Asteraceae</taxon>
        <taxon>Cichorioideae</taxon>
        <taxon>Cichorieae</taxon>
        <taxon>Cichoriinae</taxon>
        <taxon>Cichorium</taxon>
    </lineage>
</organism>
<proteinExistence type="predicted"/>